<sequence length="188" mass="20993">METSTSIFVYGVPIEKAHDKSLGPILEMSDDYPFCGIIYCGYKAGDSEIRLATDRLLYFKKSDVISEGTVEGYTSEGKKVRSYELSINAEVYEKQFKQISLGQEVSKSFIFASAVASPPGGGIDLSQIDKMSRDELQKLVDELIQTKAIGHIPTWESIAGRCDTWRQSYRETRYDPWSRSDAAGADCD</sequence>
<dbReference type="AlphaFoldDB" id="A0A328FFU6"/>
<proteinExistence type="predicted"/>
<dbReference type="RefSeq" id="WP_111954974.1">
    <property type="nucleotide sequence ID" value="NZ_CP036313.1"/>
</dbReference>
<dbReference type="Proteomes" id="UP000248798">
    <property type="component" value="Unassembled WGS sequence"/>
</dbReference>
<reference evidence="2 3" key="1">
    <citation type="submission" date="2018-06" db="EMBL/GenBank/DDBJ databases">
        <title>Complete Genome Sequence of Desulfobacter hydrogenophilus (DSM3380).</title>
        <authorList>
            <person name="Marietou A."/>
            <person name="Schreiber L."/>
            <person name="Marshall I."/>
            <person name="Jorgensen B."/>
        </authorList>
    </citation>
    <scope>NUCLEOTIDE SEQUENCE [LARGE SCALE GENOMIC DNA]</scope>
    <source>
        <strain evidence="2 3">DSM 3380</strain>
    </source>
</reference>
<evidence type="ECO:0000313" key="4">
    <source>
        <dbReference type="Proteomes" id="UP000293902"/>
    </source>
</evidence>
<keyword evidence="4" id="KW-1185">Reference proteome</keyword>
<dbReference type="Proteomes" id="UP000293902">
    <property type="component" value="Chromosome"/>
</dbReference>
<protein>
    <submittedName>
        <fullName evidence="2">Uncharacterized protein</fullName>
    </submittedName>
</protein>
<evidence type="ECO:0000313" key="1">
    <source>
        <dbReference type="EMBL" id="QBH15033.1"/>
    </source>
</evidence>
<accession>A0A328FFU6</accession>
<evidence type="ECO:0000313" key="2">
    <source>
        <dbReference type="EMBL" id="RAM02720.1"/>
    </source>
</evidence>
<dbReference type="EMBL" id="CP036313">
    <property type="protein sequence ID" value="QBH15033.1"/>
    <property type="molecule type" value="Genomic_DNA"/>
</dbReference>
<reference evidence="1 4" key="2">
    <citation type="submission" date="2019-02" db="EMBL/GenBank/DDBJ databases">
        <title>Complete genome sequence of Desulfobacter hydrogenophilus AcRS1.</title>
        <authorList>
            <person name="Marietou A."/>
            <person name="Lund M.B."/>
            <person name="Marshall I.P.G."/>
            <person name="Schreiber L."/>
            <person name="Jorgensen B."/>
        </authorList>
    </citation>
    <scope>NUCLEOTIDE SEQUENCE [LARGE SCALE GENOMIC DNA]</scope>
    <source>
        <strain evidence="1 4">AcRS1</strain>
    </source>
</reference>
<name>A0A328FFU6_9BACT</name>
<gene>
    <name evidence="2" type="ORF">DO021_06660</name>
    <name evidence="1" type="ORF">EYB58_20195</name>
</gene>
<organism evidence="2 3">
    <name type="scientific">Desulfobacter hydrogenophilus</name>
    <dbReference type="NCBI Taxonomy" id="2291"/>
    <lineage>
        <taxon>Bacteria</taxon>
        <taxon>Pseudomonadati</taxon>
        <taxon>Thermodesulfobacteriota</taxon>
        <taxon>Desulfobacteria</taxon>
        <taxon>Desulfobacterales</taxon>
        <taxon>Desulfobacteraceae</taxon>
        <taxon>Desulfobacter</taxon>
    </lineage>
</organism>
<dbReference type="OrthoDB" id="9814427at2"/>
<dbReference type="EMBL" id="QLNI01000011">
    <property type="protein sequence ID" value="RAM02720.1"/>
    <property type="molecule type" value="Genomic_DNA"/>
</dbReference>
<evidence type="ECO:0000313" key="3">
    <source>
        <dbReference type="Proteomes" id="UP000248798"/>
    </source>
</evidence>